<dbReference type="Pfam" id="PF13378">
    <property type="entry name" value="MR_MLE_C"/>
    <property type="match status" value="1"/>
</dbReference>
<dbReference type="Pfam" id="PF02746">
    <property type="entry name" value="MR_MLE_N"/>
    <property type="match status" value="1"/>
</dbReference>
<organism evidence="4">
    <name type="scientific">marine metagenome</name>
    <dbReference type="NCBI Taxonomy" id="408172"/>
    <lineage>
        <taxon>unclassified sequences</taxon>
        <taxon>metagenomes</taxon>
        <taxon>ecological metagenomes</taxon>
    </lineage>
</organism>
<dbReference type="SUPFAM" id="SSF51604">
    <property type="entry name" value="Enolase C-terminal domain-like"/>
    <property type="match status" value="1"/>
</dbReference>
<dbReference type="InterPro" id="IPR034593">
    <property type="entry name" value="DgoD-like"/>
</dbReference>
<dbReference type="GO" id="GO:0016829">
    <property type="term" value="F:lyase activity"/>
    <property type="evidence" value="ECO:0007669"/>
    <property type="project" value="UniProtKB-KW"/>
</dbReference>
<dbReference type="SUPFAM" id="SSF54826">
    <property type="entry name" value="Enolase N-terminal domain-like"/>
    <property type="match status" value="1"/>
</dbReference>
<protein>
    <recommendedName>
        <fullName evidence="3">Mandelate racemase/muconate lactonizing enzyme C-terminal domain-containing protein</fullName>
    </recommendedName>
</protein>
<sequence length="402" mass="45310">MKLESYETLHCDAGWRKFSFLRLVAENGTTGISEYNESYGSPRLTQLIEALLDWVVGHNVLAHERISAELYARTRQAHGGMAQQAIAAIENALLDLKARTFDVPVYELLGGAVRDRLQLYWSHCGSYRLGQTAAYLDKPEIRSLDDLVDLGQEVTELGFGALKTNIFLFDKQPRMHQPGFARAPGWPELNPDRKVTQALRDQLGAFREGAGADIEILLDLNFNYRTEGYLSVTRALDDLGLGWYEIDIYDPDALSLIRRSVRTPIASCESLFGLRGYRPFFERQSMDVSIIDVPWNGIWQSLKIAALAESFEVNVAPHNFYGHLSTLMSAHFCAAIPNFRIMEIDIDDVPWKDDIVTQTPRIENGQLLLPDGPGWGADLNDQAIRAHPPREAEPRQYERGMG</sequence>
<feature type="domain" description="Mandelate racemase/muconate lactonizing enzyme C-terminal" evidence="3">
    <location>
        <begin position="144"/>
        <end position="264"/>
    </location>
</feature>
<evidence type="ECO:0000256" key="1">
    <source>
        <dbReference type="ARBA" id="ARBA00023239"/>
    </source>
</evidence>
<dbReference type="GO" id="GO:0009063">
    <property type="term" value="P:amino acid catabolic process"/>
    <property type="evidence" value="ECO:0007669"/>
    <property type="project" value="InterPro"/>
</dbReference>
<dbReference type="InterPro" id="IPR036849">
    <property type="entry name" value="Enolase-like_C_sf"/>
</dbReference>
<dbReference type="CDD" id="cd03316">
    <property type="entry name" value="MR_like"/>
    <property type="match status" value="1"/>
</dbReference>
<dbReference type="InterPro" id="IPR013341">
    <property type="entry name" value="Mandelate_racemase_N_dom"/>
</dbReference>
<evidence type="ECO:0000256" key="2">
    <source>
        <dbReference type="SAM" id="MobiDB-lite"/>
    </source>
</evidence>
<dbReference type="SFLD" id="SFLDG00179">
    <property type="entry name" value="mandelate_racemase"/>
    <property type="match status" value="1"/>
</dbReference>
<dbReference type="SFLD" id="SFLDS00001">
    <property type="entry name" value="Enolase"/>
    <property type="match status" value="1"/>
</dbReference>
<dbReference type="EMBL" id="UINC01020657">
    <property type="protein sequence ID" value="SVA86537.1"/>
    <property type="molecule type" value="Genomic_DNA"/>
</dbReference>
<evidence type="ECO:0000259" key="3">
    <source>
        <dbReference type="SMART" id="SM00922"/>
    </source>
</evidence>
<name>A0A381ZCP4_9ZZZZ</name>
<accession>A0A381ZCP4</accession>
<dbReference type="Gene3D" id="3.30.390.10">
    <property type="entry name" value="Enolase-like, N-terminal domain"/>
    <property type="match status" value="1"/>
</dbReference>
<dbReference type="InterPro" id="IPR018110">
    <property type="entry name" value="Mandel_Rmase/mucon_lact_enz_CS"/>
</dbReference>
<dbReference type="InterPro" id="IPR029017">
    <property type="entry name" value="Enolase-like_N"/>
</dbReference>
<dbReference type="InterPro" id="IPR013342">
    <property type="entry name" value="Mandelate_racemase_C"/>
</dbReference>
<proteinExistence type="predicted"/>
<keyword evidence="1" id="KW-0456">Lyase</keyword>
<dbReference type="PANTHER" id="PTHR48080">
    <property type="entry name" value="D-GALACTONATE DEHYDRATASE-RELATED"/>
    <property type="match status" value="1"/>
</dbReference>
<feature type="compositionally biased region" description="Basic and acidic residues" evidence="2">
    <location>
        <begin position="388"/>
        <end position="402"/>
    </location>
</feature>
<dbReference type="SMART" id="SM00922">
    <property type="entry name" value="MR_MLE"/>
    <property type="match status" value="1"/>
</dbReference>
<dbReference type="PANTHER" id="PTHR48080:SF2">
    <property type="entry name" value="D-GALACTONATE DEHYDRATASE"/>
    <property type="match status" value="1"/>
</dbReference>
<gene>
    <name evidence="4" type="ORF">METZ01_LOCUS139391</name>
</gene>
<dbReference type="Gene3D" id="3.20.20.120">
    <property type="entry name" value="Enolase-like C-terminal domain"/>
    <property type="match status" value="1"/>
</dbReference>
<dbReference type="AlphaFoldDB" id="A0A381ZCP4"/>
<feature type="region of interest" description="Disordered" evidence="2">
    <location>
        <begin position="379"/>
        <end position="402"/>
    </location>
</feature>
<dbReference type="PROSITE" id="PS00908">
    <property type="entry name" value="MR_MLE_1"/>
    <property type="match status" value="1"/>
</dbReference>
<evidence type="ECO:0000313" key="4">
    <source>
        <dbReference type="EMBL" id="SVA86537.1"/>
    </source>
</evidence>
<dbReference type="InterPro" id="IPR029065">
    <property type="entry name" value="Enolase_C-like"/>
</dbReference>
<reference evidence="4" key="1">
    <citation type="submission" date="2018-05" db="EMBL/GenBank/DDBJ databases">
        <authorList>
            <person name="Lanie J.A."/>
            <person name="Ng W.-L."/>
            <person name="Kazmierczak K.M."/>
            <person name="Andrzejewski T.M."/>
            <person name="Davidsen T.M."/>
            <person name="Wayne K.J."/>
            <person name="Tettelin H."/>
            <person name="Glass J.I."/>
            <person name="Rusch D."/>
            <person name="Podicherti R."/>
            <person name="Tsui H.-C.T."/>
            <person name="Winkler M.E."/>
        </authorList>
    </citation>
    <scope>NUCLEOTIDE SEQUENCE</scope>
</reference>